<evidence type="ECO:0000313" key="2">
    <source>
        <dbReference type="EMBL" id="OGK39184.1"/>
    </source>
</evidence>
<proteinExistence type="predicted"/>
<reference evidence="2 3" key="1">
    <citation type="journal article" date="2016" name="Nat. Commun.">
        <title>Thousands of microbial genomes shed light on interconnected biogeochemical processes in an aquifer system.</title>
        <authorList>
            <person name="Anantharaman K."/>
            <person name="Brown C.T."/>
            <person name="Hug L.A."/>
            <person name="Sharon I."/>
            <person name="Castelle C.J."/>
            <person name="Probst A.J."/>
            <person name="Thomas B.C."/>
            <person name="Singh A."/>
            <person name="Wilkins M.J."/>
            <person name="Karaoz U."/>
            <person name="Brodie E.L."/>
            <person name="Williams K.H."/>
            <person name="Hubbard S.S."/>
            <person name="Banfield J.F."/>
        </authorList>
    </citation>
    <scope>NUCLEOTIDE SEQUENCE [LARGE SCALE GENOMIC DNA]</scope>
</reference>
<keyword evidence="1" id="KW-0472">Membrane</keyword>
<sequence>MINLAQGKVEDIFGKITPPPGPKALYEGDVPGNASLLLAFFIKAAFTIAGIIVLIYFIWGGLDWVMSGGDKENLDKARAKLRNAFVGLIFLIASFVIWVTVTGILGLTDNSPGGFRLKLPGFENSTSP</sequence>
<accession>A0A1F7I742</accession>
<dbReference type="Proteomes" id="UP000179024">
    <property type="component" value="Unassembled WGS sequence"/>
</dbReference>
<protein>
    <submittedName>
        <fullName evidence="2">Uncharacterized protein</fullName>
    </submittedName>
</protein>
<feature type="transmembrane region" description="Helical" evidence="1">
    <location>
        <begin position="83"/>
        <end position="107"/>
    </location>
</feature>
<name>A0A1F7I742_9BACT</name>
<dbReference type="EMBL" id="MGAE01000024">
    <property type="protein sequence ID" value="OGK39184.1"/>
    <property type="molecule type" value="Genomic_DNA"/>
</dbReference>
<feature type="transmembrane region" description="Helical" evidence="1">
    <location>
        <begin position="36"/>
        <end position="62"/>
    </location>
</feature>
<comment type="caution">
    <text evidence="2">The sequence shown here is derived from an EMBL/GenBank/DDBJ whole genome shotgun (WGS) entry which is preliminary data.</text>
</comment>
<keyword evidence="1" id="KW-1133">Transmembrane helix</keyword>
<gene>
    <name evidence="2" type="ORF">A3F34_00375</name>
</gene>
<evidence type="ECO:0000256" key="1">
    <source>
        <dbReference type="SAM" id="Phobius"/>
    </source>
</evidence>
<keyword evidence="1" id="KW-0812">Transmembrane</keyword>
<evidence type="ECO:0000313" key="3">
    <source>
        <dbReference type="Proteomes" id="UP000179024"/>
    </source>
</evidence>
<dbReference type="AlphaFoldDB" id="A0A1F7I742"/>
<organism evidence="2 3">
    <name type="scientific">Candidatus Roizmanbacteria bacterium RIFCSPHIGHO2_12_FULL_44_10</name>
    <dbReference type="NCBI Taxonomy" id="1802054"/>
    <lineage>
        <taxon>Bacteria</taxon>
        <taxon>Candidatus Roizmaniibacteriota</taxon>
    </lineage>
</organism>